<evidence type="ECO:0000256" key="2">
    <source>
        <dbReference type="ARBA" id="ARBA00022490"/>
    </source>
</evidence>
<dbReference type="EMBL" id="JACCCW010000002">
    <property type="protein sequence ID" value="NYF81107.1"/>
    <property type="molecule type" value="Genomic_DNA"/>
</dbReference>
<organism evidence="10 11">
    <name type="scientific">Granulicella arctica</name>
    <dbReference type="NCBI Taxonomy" id="940613"/>
    <lineage>
        <taxon>Bacteria</taxon>
        <taxon>Pseudomonadati</taxon>
        <taxon>Acidobacteriota</taxon>
        <taxon>Terriglobia</taxon>
        <taxon>Terriglobales</taxon>
        <taxon>Acidobacteriaceae</taxon>
        <taxon>Granulicella</taxon>
    </lineage>
</organism>
<evidence type="ECO:0000256" key="5">
    <source>
        <dbReference type="ARBA" id="ARBA00022785"/>
    </source>
</evidence>
<dbReference type="Pfam" id="PF08331">
    <property type="entry name" value="QueG_DUF1730"/>
    <property type="match status" value="1"/>
</dbReference>
<dbReference type="GO" id="GO:0008616">
    <property type="term" value="P:tRNA queuosine(34) biosynthetic process"/>
    <property type="evidence" value="ECO:0007669"/>
    <property type="project" value="UniProtKB-KW"/>
</dbReference>
<keyword evidence="11" id="KW-1185">Reference proteome</keyword>
<dbReference type="GO" id="GO:0052693">
    <property type="term" value="F:epoxyqueuosine reductase activity"/>
    <property type="evidence" value="ECO:0007669"/>
    <property type="project" value="UniProtKB-EC"/>
</dbReference>
<dbReference type="InterPro" id="IPR013542">
    <property type="entry name" value="QueG_DUF1730"/>
</dbReference>
<evidence type="ECO:0000313" key="11">
    <source>
        <dbReference type="Proteomes" id="UP000589520"/>
    </source>
</evidence>
<proteinExistence type="predicted"/>
<keyword evidence="7" id="KW-0408">Iron</keyword>
<evidence type="ECO:0000256" key="7">
    <source>
        <dbReference type="ARBA" id="ARBA00023004"/>
    </source>
</evidence>
<dbReference type="EC" id="1.17.99.6" evidence="10"/>
<evidence type="ECO:0000256" key="8">
    <source>
        <dbReference type="ARBA" id="ARBA00023014"/>
    </source>
</evidence>
<dbReference type="InterPro" id="IPR004453">
    <property type="entry name" value="QueG"/>
</dbReference>
<comment type="caution">
    <text evidence="10">The sequence shown here is derived from an EMBL/GenBank/DDBJ whole genome shotgun (WGS) entry which is preliminary data.</text>
</comment>
<keyword evidence="3" id="KW-0819">tRNA processing</keyword>
<dbReference type="SUPFAM" id="SSF46548">
    <property type="entry name" value="alpha-helical ferredoxin"/>
    <property type="match status" value="1"/>
</dbReference>
<dbReference type="PANTHER" id="PTHR30002">
    <property type="entry name" value="EPOXYQUEUOSINE REDUCTASE"/>
    <property type="match status" value="1"/>
</dbReference>
<dbReference type="PANTHER" id="PTHR30002:SF4">
    <property type="entry name" value="EPOXYQUEUOSINE REDUCTASE"/>
    <property type="match status" value="1"/>
</dbReference>
<keyword evidence="1" id="KW-0004">4Fe-4S</keyword>
<dbReference type="NCBIfam" id="TIGR00276">
    <property type="entry name" value="tRNA epoxyqueuosine(34) reductase QueG"/>
    <property type="match status" value="1"/>
</dbReference>
<dbReference type="GO" id="GO:0051539">
    <property type="term" value="F:4 iron, 4 sulfur cluster binding"/>
    <property type="evidence" value="ECO:0007669"/>
    <property type="project" value="UniProtKB-KW"/>
</dbReference>
<evidence type="ECO:0000259" key="9">
    <source>
        <dbReference type="PROSITE" id="PS51379"/>
    </source>
</evidence>
<protein>
    <submittedName>
        <fullName evidence="10">Epoxyqueuosine reductase</fullName>
        <ecNumber evidence="10">1.17.99.6</ecNumber>
    </submittedName>
</protein>
<dbReference type="Proteomes" id="UP000589520">
    <property type="component" value="Unassembled WGS sequence"/>
</dbReference>
<accession>A0A7Y9PJQ5</accession>
<sequence length="327" mass="36286">MDFLKRRDENGVLLRSAVRVAIPWARSVIVCAINYNAPAPRSIDPAPNNTGWIARYAWSGKPSETEALIPTDYHDDLIARLRLIESGLQQHTPCETRCYVDTGPIVERNFATKAGIGWIGKNTCVINQSLGSWLLLGVIVTSLPVPETAELVLPAQDRCGTCTRCIDACPTDALVAPRQMDASRCIAYLTIEKKGTIPEPLREPMGRQVFGCDICQDVCPWNRKAPIAHKQGTQPRLELVNPALDWLAQMDAPTFKLHFKGSPLERTKRKRLHRNVAIAMGNSADPQFLPQLNLWSNGDDAVLAETARWAIEKIQSSSILPQTKLFS</sequence>
<evidence type="ECO:0000313" key="10">
    <source>
        <dbReference type="EMBL" id="NYF81107.1"/>
    </source>
</evidence>
<keyword evidence="4" id="KW-0479">Metal-binding</keyword>
<evidence type="ECO:0000256" key="4">
    <source>
        <dbReference type="ARBA" id="ARBA00022723"/>
    </source>
</evidence>
<dbReference type="Pfam" id="PF13484">
    <property type="entry name" value="Fer4_16"/>
    <property type="match status" value="1"/>
</dbReference>
<keyword evidence="2" id="KW-0963">Cytoplasm</keyword>
<feature type="domain" description="4Fe-4S ferredoxin-type" evidence="9">
    <location>
        <begin position="149"/>
        <end position="179"/>
    </location>
</feature>
<keyword evidence="5" id="KW-0671">Queuosine biosynthesis</keyword>
<dbReference type="GO" id="GO:0046872">
    <property type="term" value="F:metal ion binding"/>
    <property type="evidence" value="ECO:0007669"/>
    <property type="project" value="UniProtKB-KW"/>
</dbReference>
<dbReference type="PROSITE" id="PS51379">
    <property type="entry name" value="4FE4S_FER_2"/>
    <property type="match status" value="1"/>
</dbReference>
<keyword evidence="8" id="KW-0411">Iron-sulfur</keyword>
<gene>
    <name evidence="10" type="ORF">HDF17_003427</name>
</gene>
<name>A0A7Y9PJQ5_9BACT</name>
<dbReference type="Gene3D" id="3.30.70.20">
    <property type="match status" value="1"/>
</dbReference>
<dbReference type="PROSITE" id="PS00198">
    <property type="entry name" value="4FE4S_FER_1"/>
    <property type="match status" value="1"/>
</dbReference>
<evidence type="ECO:0000256" key="3">
    <source>
        <dbReference type="ARBA" id="ARBA00022694"/>
    </source>
</evidence>
<evidence type="ECO:0000256" key="6">
    <source>
        <dbReference type="ARBA" id="ARBA00023002"/>
    </source>
</evidence>
<dbReference type="InterPro" id="IPR017900">
    <property type="entry name" value="4Fe4S_Fe_S_CS"/>
</dbReference>
<dbReference type="AlphaFoldDB" id="A0A7Y9PJQ5"/>
<dbReference type="FunFam" id="3.30.70.20:FF:000037">
    <property type="entry name" value="Epoxyqueuosine reductase"/>
    <property type="match status" value="1"/>
</dbReference>
<evidence type="ECO:0000256" key="1">
    <source>
        <dbReference type="ARBA" id="ARBA00022485"/>
    </source>
</evidence>
<keyword evidence="6 10" id="KW-0560">Oxidoreductase</keyword>
<reference evidence="10 11" key="1">
    <citation type="submission" date="2020-07" db="EMBL/GenBank/DDBJ databases">
        <title>Genomic Encyclopedia of Type Strains, Phase IV (KMG-V): Genome sequencing to study the core and pangenomes of soil and plant-associated prokaryotes.</title>
        <authorList>
            <person name="Whitman W."/>
        </authorList>
    </citation>
    <scope>NUCLEOTIDE SEQUENCE [LARGE SCALE GENOMIC DNA]</scope>
    <source>
        <strain evidence="10 11">X4EP2</strain>
    </source>
</reference>
<dbReference type="InterPro" id="IPR017896">
    <property type="entry name" value="4Fe4S_Fe-S-bd"/>
</dbReference>